<dbReference type="Gene3D" id="3.40.30.10">
    <property type="entry name" value="Glutaredoxin"/>
    <property type="match status" value="1"/>
</dbReference>
<reference evidence="4" key="1">
    <citation type="submission" date="2017-07" db="EMBL/GenBank/DDBJ databases">
        <title>Leptospira spp. isolated from tropical soils.</title>
        <authorList>
            <person name="Thibeaux R."/>
            <person name="Iraola G."/>
            <person name="Ferres I."/>
            <person name="Bierque E."/>
            <person name="Girault D."/>
            <person name="Soupe-Gilbert M.-E."/>
            <person name="Picardeau M."/>
            <person name="Goarant C."/>
        </authorList>
    </citation>
    <scope>NUCLEOTIDE SEQUENCE [LARGE SCALE GENOMIC DNA]</scope>
    <source>
        <strain evidence="4">ATI7-C-A5</strain>
    </source>
</reference>
<organism evidence="4">
    <name type="scientific">Leptospira ellisii</name>
    <dbReference type="NCBI Taxonomy" id="2023197"/>
    <lineage>
        <taxon>Bacteria</taxon>
        <taxon>Pseudomonadati</taxon>
        <taxon>Spirochaetota</taxon>
        <taxon>Spirochaetia</taxon>
        <taxon>Leptospirales</taxon>
        <taxon>Leptospiraceae</taxon>
        <taxon>Leptospira</taxon>
    </lineage>
</organism>
<dbReference type="InterPro" id="IPR006660">
    <property type="entry name" value="Arsenate_reductase-like"/>
</dbReference>
<accession>A0A2N0BAP4</accession>
<gene>
    <name evidence="3" type="ORF">CH379_000095</name>
    <name evidence="4" type="ORF">CH379_07000</name>
</gene>
<protein>
    <submittedName>
        <fullName evidence="4">ArsC family transcriptional regulator</fullName>
    </submittedName>
    <submittedName>
        <fullName evidence="3">Arsenate reductase family protein</fullName>
    </submittedName>
</protein>
<dbReference type="AlphaFoldDB" id="A0A2N0BAP4"/>
<dbReference type="InterPro" id="IPR036249">
    <property type="entry name" value="Thioredoxin-like_sf"/>
</dbReference>
<comment type="similarity">
    <text evidence="1 2">Belongs to the ArsC family.</text>
</comment>
<keyword evidence="5" id="KW-1185">Reference proteome</keyword>
<dbReference type="RefSeq" id="WP_100747759.1">
    <property type="nucleotide sequence ID" value="NZ_NPEF02000001.1"/>
</dbReference>
<accession>A0A2N0BI20</accession>
<evidence type="ECO:0000313" key="4">
    <source>
        <dbReference type="EMBL" id="PJZ93615.1"/>
    </source>
</evidence>
<dbReference type="PANTHER" id="PTHR30041">
    <property type="entry name" value="ARSENATE REDUCTASE"/>
    <property type="match status" value="1"/>
</dbReference>
<reference evidence="3 5" key="2">
    <citation type="journal article" date="2018" name="Microb. Genom.">
        <title>Deciphering the unexplored Leptospira diversity from soils uncovers genomic evolution to virulence.</title>
        <authorList>
            <person name="Thibeaux R."/>
            <person name="Iraola G."/>
            <person name="Ferres I."/>
            <person name="Bierque E."/>
            <person name="Girault D."/>
            <person name="Soupe-Gilbert M.E."/>
            <person name="Picardeau M."/>
            <person name="Goarant C."/>
        </authorList>
    </citation>
    <scope>NUCLEOTIDE SEQUENCE [LARGE SCALE GENOMIC DNA]</scope>
    <source>
        <strain evidence="3 5">ATI7-C-A5</strain>
    </source>
</reference>
<proteinExistence type="inferred from homology"/>
<dbReference type="CDD" id="cd03036">
    <property type="entry name" value="ArsC_like"/>
    <property type="match status" value="1"/>
</dbReference>
<dbReference type="EMBL" id="NPEF01000053">
    <property type="protein sequence ID" value="PJZ93615.1"/>
    <property type="molecule type" value="Genomic_DNA"/>
</dbReference>
<evidence type="ECO:0000256" key="1">
    <source>
        <dbReference type="ARBA" id="ARBA00007198"/>
    </source>
</evidence>
<dbReference type="OrthoDB" id="9794155at2"/>
<dbReference type="Proteomes" id="UP000232122">
    <property type="component" value="Unassembled WGS sequence"/>
</dbReference>
<evidence type="ECO:0000313" key="3">
    <source>
        <dbReference type="EMBL" id="MDV6234034.1"/>
    </source>
</evidence>
<dbReference type="EMBL" id="NPEF02000001">
    <property type="protein sequence ID" value="MDV6234034.1"/>
    <property type="molecule type" value="Genomic_DNA"/>
</dbReference>
<dbReference type="InterPro" id="IPR006504">
    <property type="entry name" value="Tscrpt_reg_Spx/MgsR"/>
</dbReference>
<dbReference type="PROSITE" id="PS51353">
    <property type="entry name" value="ARSC"/>
    <property type="match status" value="1"/>
</dbReference>
<sequence length="118" mass="13725">MKLKVYQYQNCSTCRNALKFLAGKNVELEVLPIRETPPKKTELKTMLKYLGNDSKKLFNTSGGDYKEMGLKDKLAFLSLDEQLELLSKHGNLVKRPFVLGEDFGFVGFKEEEWKKRFR</sequence>
<dbReference type="Pfam" id="PF03960">
    <property type="entry name" value="ArsC"/>
    <property type="match status" value="1"/>
</dbReference>
<name>A0A2N0BAP4_9LEPT</name>
<evidence type="ECO:0000313" key="5">
    <source>
        <dbReference type="Proteomes" id="UP000232122"/>
    </source>
</evidence>
<evidence type="ECO:0000256" key="2">
    <source>
        <dbReference type="PROSITE-ProRule" id="PRU01282"/>
    </source>
</evidence>
<dbReference type="SUPFAM" id="SSF52833">
    <property type="entry name" value="Thioredoxin-like"/>
    <property type="match status" value="1"/>
</dbReference>
<dbReference type="NCBIfam" id="TIGR01617">
    <property type="entry name" value="arsC_related"/>
    <property type="match status" value="1"/>
</dbReference>
<comment type="caution">
    <text evidence="4">The sequence shown here is derived from an EMBL/GenBank/DDBJ whole genome shotgun (WGS) entry which is preliminary data.</text>
</comment>
<reference evidence="3" key="3">
    <citation type="submission" date="2023-10" db="EMBL/GenBank/DDBJ databases">
        <authorList>
            <person name="Picardeau M."/>
            <person name="Thibeaux R."/>
        </authorList>
    </citation>
    <scope>NUCLEOTIDE SEQUENCE</scope>
    <source>
        <strain evidence="3">ATI7-C-A5</strain>
    </source>
</reference>
<dbReference type="PANTHER" id="PTHR30041:SF8">
    <property type="entry name" value="PROTEIN YFFB"/>
    <property type="match status" value="1"/>
</dbReference>